<evidence type="ECO:0000256" key="10">
    <source>
        <dbReference type="ARBA" id="ARBA00049091"/>
    </source>
</evidence>
<evidence type="ECO:0000256" key="1">
    <source>
        <dbReference type="ARBA" id="ARBA00011245"/>
    </source>
</evidence>
<keyword evidence="15" id="KW-1185">Reference proteome</keyword>
<dbReference type="InterPro" id="IPR050924">
    <property type="entry name" value="Peroxiredoxin_BCP/PrxQ"/>
</dbReference>
<dbReference type="RefSeq" id="WP_266088732.1">
    <property type="nucleotide sequence ID" value="NZ_RKLV01000015.1"/>
</dbReference>
<keyword evidence="6" id="KW-1015">Disulfide bond</keyword>
<keyword evidence="7" id="KW-0676">Redox-active center</keyword>
<organism evidence="14 15">
    <name type="scientific">Halorutilus salinus</name>
    <dbReference type="NCBI Taxonomy" id="2487751"/>
    <lineage>
        <taxon>Archaea</taxon>
        <taxon>Methanobacteriati</taxon>
        <taxon>Methanobacteriota</taxon>
        <taxon>Stenosarchaea group</taxon>
        <taxon>Halobacteria</taxon>
        <taxon>Halorutilales</taxon>
        <taxon>Halorutilaceae</taxon>
        <taxon>Halorutilus</taxon>
    </lineage>
</organism>
<keyword evidence="3" id="KW-0575">Peroxidase</keyword>
<reference evidence="14" key="1">
    <citation type="submission" date="2022-09" db="EMBL/GenBank/DDBJ databases">
        <title>Haloadaptaus new haloarchaeum isolated from saline soil.</title>
        <authorList>
            <person name="Duran-Viseras A."/>
            <person name="Sanchez-Porro C."/>
            <person name="Ventosa A."/>
        </authorList>
    </citation>
    <scope>NUCLEOTIDE SEQUENCE</scope>
    <source>
        <strain evidence="14">F3-133</strain>
    </source>
</reference>
<evidence type="ECO:0000256" key="11">
    <source>
        <dbReference type="PIRSR" id="PIRSR000239-1"/>
    </source>
</evidence>
<dbReference type="InterPro" id="IPR024706">
    <property type="entry name" value="Peroxiredoxin_AhpC-typ"/>
</dbReference>
<dbReference type="PIRSF" id="PIRSF000239">
    <property type="entry name" value="AHPC"/>
    <property type="match status" value="1"/>
</dbReference>
<evidence type="ECO:0000256" key="12">
    <source>
        <dbReference type="SAM" id="MobiDB-lite"/>
    </source>
</evidence>
<feature type="domain" description="Thioredoxin" evidence="13">
    <location>
        <begin position="3"/>
        <end position="147"/>
    </location>
</feature>
<dbReference type="InterPro" id="IPR013766">
    <property type="entry name" value="Thioredoxin_domain"/>
</dbReference>
<feature type="active site" description="Cysteine sulfenic acid (-SOH) intermediate; for peroxidase activity" evidence="11">
    <location>
        <position position="43"/>
    </location>
</feature>
<evidence type="ECO:0000313" key="15">
    <source>
        <dbReference type="Proteomes" id="UP001149411"/>
    </source>
</evidence>
<dbReference type="GO" id="GO:0005737">
    <property type="term" value="C:cytoplasm"/>
    <property type="evidence" value="ECO:0007669"/>
    <property type="project" value="TreeGrafter"/>
</dbReference>
<sequence>MTLSEGDEPPRVEAPNQDAERTPLDYDAPTVVYFYPRDETPGCTTEARSFEKEAEEYETAGVRVYGVSTDTVDSHCDFAEEHGLSFDLLADTDGEVADAFGVSVENGYADRTTFVVVDGVVHSVYENVSPEGHGRDVLIDLVDDGVVSLS</sequence>
<dbReference type="Pfam" id="PF00578">
    <property type="entry name" value="AhpC-TSA"/>
    <property type="match status" value="1"/>
</dbReference>
<evidence type="ECO:0000256" key="7">
    <source>
        <dbReference type="ARBA" id="ARBA00023284"/>
    </source>
</evidence>
<dbReference type="GO" id="GO:0008379">
    <property type="term" value="F:thioredoxin peroxidase activity"/>
    <property type="evidence" value="ECO:0007669"/>
    <property type="project" value="TreeGrafter"/>
</dbReference>
<protein>
    <recommendedName>
        <fullName evidence="2">thioredoxin-dependent peroxiredoxin</fullName>
        <ecNumber evidence="2">1.11.1.24</ecNumber>
    </recommendedName>
    <alternativeName>
        <fullName evidence="8">Thioredoxin peroxidase</fullName>
    </alternativeName>
</protein>
<dbReference type="SUPFAM" id="SSF52833">
    <property type="entry name" value="Thioredoxin-like"/>
    <property type="match status" value="1"/>
</dbReference>
<comment type="caution">
    <text evidence="14">The sequence shown here is derived from an EMBL/GenBank/DDBJ whole genome shotgun (WGS) entry which is preliminary data.</text>
</comment>
<accession>A0A9Q4C5S1</accession>
<evidence type="ECO:0000256" key="2">
    <source>
        <dbReference type="ARBA" id="ARBA00013017"/>
    </source>
</evidence>
<evidence type="ECO:0000256" key="4">
    <source>
        <dbReference type="ARBA" id="ARBA00022862"/>
    </source>
</evidence>
<evidence type="ECO:0000256" key="9">
    <source>
        <dbReference type="ARBA" id="ARBA00038489"/>
    </source>
</evidence>
<dbReference type="PROSITE" id="PS51352">
    <property type="entry name" value="THIOREDOXIN_2"/>
    <property type="match status" value="1"/>
</dbReference>
<dbReference type="EMBL" id="RKLV01000015">
    <property type="protein sequence ID" value="MCX2819978.1"/>
    <property type="molecule type" value="Genomic_DNA"/>
</dbReference>
<evidence type="ECO:0000256" key="8">
    <source>
        <dbReference type="ARBA" id="ARBA00032824"/>
    </source>
</evidence>
<dbReference type="InterPro" id="IPR000866">
    <property type="entry name" value="AhpC/TSA"/>
</dbReference>
<dbReference type="PANTHER" id="PTHR42801:SF4">
    <property type="entry name" value="AHPC_TSA FAMILY PROTEIN"/>
    <property type="match status" value="1"/>
</dbReference>
<evidence type="ECO:0000256" key="5">
    <source>
        <dbReference type="ARBA" id="ARBA00023002"/>
    </source>
</evidence>
<dbReference type="EC" id="1.11.1.24" evidence="2"/>
<keyword evidence="5" id="KW-0560">Oxidoreductase</keyword>
<keyword evidence="4" id="KW-0049">Antioxidant</keyword>
<dbReference type="CDD" id="cd03017">
    <property type="entry name" value="PRX_BCP"/>
    <property type="match status" value="1"/>
</dbReference>
<dbReference type="Gene3D" id="3.40.30.10">
    <property type="entry name" value="Glutaredoxin"/>
    <property type="match status" value="1"/>
</dbReference>
<dbReference type="GO" id="GO:0045454">
    <property type="term" value="P:cell redox homeostasis"/>
    <property type="evidence" value="ECO:0007669"/>
    <property type="project" value="TreeGrafter"/>
</dbReference>
<proteinExistence type="inferred from homology"/>
<evidence type="ECO:0000256" key="3">
    <source>
        <dbReference type="ARBA" id="ARBA00022559"/>
    </source>
</evidence>
<comment type="catalytic activity">
    <reaction evidence="10">
        <text>a hydroperoxide + [thioredoxin]-dithiol = an alcohol + [thioredoxin]-disulfide + H2O</text>
        <dbReference type="Rhea" id="RHEA:62620"/>
        <dbReference type="Rhea" id="RHEA-COMP:10698"/>
        <dbReference type="Rhea" id="RHEA-COMP:10700"/>
        <dbReference type="ChEBI" id="CHEBI:15377"/>
        <dbReference type="ChEBI" id="CHEBI:29950"/>
        <dbReference type="ChEBI" id="CHEBI:30879"/>
        <dbReference type="ChEBI" id="CHEBI:35924"/>
        <dbReference type="ChEBI" id="CHEBI:50058"/>
        <dbReference type="EC" id="1.11.1.24"/>
    </reaction>
</comment>
<dbReference type="AlphaFoldDB" id="A0A9Q4C5S1"/>
<evidence type="ECO:0000313" key="14">
    <source>
        <dbReference type="EMBL" id="MCX2819978.1"/>
    </source>
</evidence>
<feature type="region of interest" description="Disordered" evidence="12">
    <location>
        <begin position="1"/>
        <end position="25"/>
    </location>
</feature>
<dbReference type="GO" id="GO:0034599">
    <property type="term" value="P:cellular response to oxidative stress"/>
    <property type="evidence" value="ECO:0007669"/>
    <property type="project" value="TreeGrafter"/>
</dbReference>
<name>A0A9Q4C5S1_9EURY</name>
<evidence type="ECO:0000259" key="13">
    <source>
        <dbReference type="PROSITE" id="PS51352"/>
    </source>
</evidence>
<dbReference type="InterPro" id="IPR036249">
    <property type="entry name" value="Thioredoxin-like_sf"/>
</dbReference>
<gene>
    <name evidence="14" type="ORF">EGH25_11520</name>
</gene>
<comment type="subunit">
    <text evidence="1">Monomer.</text>
</comment>
<evidence type="ECO:0000256" key="6">
    <source>
        <dbReference type="ARBA" id="ARBA00023157"/>
    </source>
</evidence>
<dbReference type="Proteomes" id="UP001149411">
    <property type="component" value="Unassembled WGS sequence"/>
</dbReference>
<dbReference type="PANTHER" id="PTHR42801">
    <property type="entry name" value="THIOREDOXIN-DEPENDENT PEROXIDE REDUCTASE"/>
    <property type="match status" value="1"/>
</dbReference>
<comment type="similarity">
    <text evidence="9">Belongs to the peroxiredoxin family. BCP/PrxQ subfamily.</text>
</comment>